<organism evidence="2 3">
    <name type="scientific">Anabarilius grahami</name>
    <name type="common">Kanglang fish</name>
    <name type="synonym">Barilius grahami</name>
    <dbReference type="NCBI Taxonomy" id="495550"/>
    <lineage>
        <taxon>Eukaryota</taxon>
        <taxon>Metazoa</taxon>
        <taxon>Chordata</taxon>
        <taxon>Craniata</taxon>
        <taxon>Vertebrata</taxon>
        <taxon>Euteleostomi</taxon>
        <taxon>Actinopterygii</taxon>
        <taxon>Neopterygii</taxon>
        <taxon>Teleostei</taxon>
        <taxon>Ostariophysi</taxon>
        <taxon>Cypriniformes</taxon>
        <taxon>Xenocyprididae</taxon>
        <taxon>Xenocypridinae</taxon>
        <taxon>Xenocypridinae incertae sedis</taxon>
        <taxon>Anabarilius</taxon>
    </lineage>
</organism>
<gene>
    <name evidence="2" type="ORF">DPX16_21601</name>
</gene>
<feature type="coiled-coil region" evidence="1">
    <location>
        <begin position="25"/>
        <end position="52"/>
    </location>
</feature>
<dbReference type="EMBL" id="RJVU01073134">
    <property type="protein sequence ID" value="ROI26658.1"/>
    <property type="molecule type" value="Genomic_DNA"/>
</dbReference>
<dbReference type="OrthoDB" id="8918583at2759"/>
<protein>
    <submittedName>
        <fullName evidence="2">Uncharacterized protein</fullName>
    </submittedName>
</protein>
<evidence type="ECO:0000313" key="2">
    <source>
        <dbReference type="EMBL" id="ROI26658.1"/>
    </source>
</evidence>
<dbReference type="Proteomes" id="UP000281406">
    <property type="component" value="Unassembled WGS sequence"/>
</dbReference>
<evidence type="ECO:0000313" key="3">
    <source>
        <dbReference type="Proteomes" id="UP000281406"/>
    </source>
</evidence>
<proteinExistence type="predicted"/>
<keyword evidence="3" id="KW-1185">Reference proteome</keyword>
<name>A0A3N0XHA4_ANAGA</name>
<accession>A0A3N0XHA4</accession>
<keyword evidence="1" id="KW-0175">Coiled coil</keyword>
<sequence length="103" mass="11691">MLTIQASGWNKRKAENLDRTLAKRYIKTVQRIAEATKDLEKLTAELSLQQDTVQTDVQQWTSGGNKRRHQLRRKIAVEKKALEVAINDHNATVGEAEKLPSPN</sequence>
<reference evidence="2 3" key="1">
    <citation type="submission" date="2018-10" db="EMBL/GenBank/DDBJ databases">
        <title>Genome assembly for a Yunnan-Guizhou Plateau 3E fish, Anabarilius grahami (Regan), and its evolutionary and genetic applications.</title>
        <authorList>
            <person name="Jiang W."/>
        </authorList>
    </citation>
    <scope>NUCLEOTIDE SEQUENCE [LARGE SCALE GENOMIC DNA]</scope>
    <source>
        <strain evidence="2">AG-KIZ</strain>
        <tissue evidence="2">Muscle</tissue>
    </source>
</reference>
<evidence type="ECO:0000256" key="1">
    <source>
        <dbReference type="SAM" id="Coils"/>
    </source>
</evidence>
<dbReference type="AlphaFoldDB" id="A0A3N0XHA4"/>
<comment type="caution">
    <text evidence="2">The sequence shown here is derived from an EMBL/GenBank/DDBJ whole genome shotgun (WGS) entry which is preliminary data.</text>
</comment>